<accession>A4A241</accession>
<dbReference type="SUPFAM" id="SSF53474">
    <property type="entry name" value="alpha/beta-Hydrolases"/>
    <property type="match status" value="1"/>
</dbReference>
<organism evidence="2 3">
    <name type="scientific">Blastopirellula marina DSM 3645</name>
    <dbReference type="NCBI Taxonomy" id="314230"/>
    <lineage>
        <taxon>Bacteria</taxon>
        <taxon>Pseudomonadati</taxon>
        <taxon>Planctomycetota</taxon>
        <taxon>Planctomycetia</taxon>
        <taxon>Pirellulales</taxon>
        <taxon>Pirellulaceae</taxon>
        <taxon>Blastopirellula</taxon>
    </lineage>
</organism>
<dbReference type="PANTHER" id="PTHR33840">
    <property type="match status" value="1"/>
</dbReference>
<dbReference type="Proteomes" id="UP000004358">
    <property type="component" value="Unassembled WGS sequence"/>
</dbReference>
<dbReference type="AlphaFoldDB" id="A4A241"/>
<name>A4A241_9BACT</name>
<reference evidence="2 3" key="1">
    <citation type="submission" date="2006-02" db="EMBL/GenBank/DDBJ databases">
        <authorList>
            <person name="Amann R."/>
            <person name="Ferriera S."/>
            <person name="Johnson J."/>
            <person name="Kravitz S."/>
            <person name="Halpern A."/>
            <person name="Remington K."/>
            <person name="Beeson K."/>
            <person name="Tran B."/>
            <person name="Rogers Y.-H."/>
            <person name="Friedman R."/>
            <person name="Venter J.C."/>
        </authorList>
    </citation>
    <scope>NUCLEOTIDE SEQUENCE [LARGE SCALE GENOMIC DNA]</scope>
    <source>
        <strain evidence="2 3">DSM 3645</strain>
    </source>
</reference>
<proteinExistence type="predicted"/>
<dbReference type="STRING" id="314230.DSM3645_15110"/>
<evidence type="ECO:0000313" key="2">
    <source>
        <dbReference type="EMBL" id="EAQ77144.1"/>
    </source>
</evidence>
<dbReference type="Pfam" id="PF09994">
    <property type="entry name" value="T6SS_Tle1-like_cat"/>
    <property type="match status" value="1"/>
</dbReference>
<evidence type="ECO:0000313" key="3">
    <source>
        <dbReference type="Proteomes" id="UP000004358"/>
    </source>
</evidence>
<protein>
    <recommendedName>
        <fullName evidence="1">T6SS Phospholipase effector Tle1-like catalytic domain-containing protein</fullName>
    </recommendedName>
</protein>
<evidence type="ECO:0000259" key="1">
    <source>
        <dbReference type="Pfam" id="PF09994"/>
    </source>
</evidence>
<dbReference type="InterPro" id="IPR018712">
    <property type="entry name" value="Tle1-like_cat"/>
</dbReference>
<dbReference type="InterPro" id="IPR029058">
    <property type="entry name" value="AB_hydrolase_fold"/>
</dbReference>
<dbReference type="PANTHER" id="PTHR33840:SF2">
    <property type="entry name" value="TLE1 PHOSPHOLIPASE DOMAIN-CONTAINING PROTEIN"/>
    <property type="match status" value="1"/>
</dbReference>
<sequence>MPRNIVICCDGTSNQFTGDITNVMRLVKVAIHDPERQLVYYDPGVGTLPEPSIWSRIGQSLWKAADLAFAVGLTRKVENAYTYLMDVWEPRDRVFLFGFSRGAYTVRLLAGMLHQVGLLPRGNKNLVPYSLRLFGGLRKRLNSETNKGNNLYWQDCNSFRNTFATPIKGPRNRRFPIHYLGVWDTVKSVGWVWDPATYPFTARNPSINRIRHAVAIDERRWFFRQNLMFPKPLTQDLEERWFPGSHGDIGGGYAKEEGDAWRSAFSWIVNEATNAGLAVNPERLSLLLSPSHTPPWAERIHDSLTWKWWPAELFPKLPPAKPGQKFRWPQLGLGRNRTLPVDAVFDHAALMRVRDETLSYAPNNIKEQLLEEIRRLAKAPESWADSRIVTSGNENSL</sequence>
<feature type="domain" description="T6SS Phospholipase effector Tle1-like catalytic" evidence="1">
    <location>
        <begin position="3"/>
        <end position="271"/>
    </location>
</feature>
<comment type="caution">
    <text evidence="2">The sequence shown here is derived from an EMBL/GenBank/DDBJ whole genome shotgun (WGS) entry which is preliminary data.</text>
</comment>
<gene>
    <name evidence="2" type="ORF">DSM3645_15110</name>
</gene>
<dbReference type="EMBL" id="AANZ01000041">
    <property type="protein sequence ID" value="EAQ77144.1"/>
    <property type="molecule type" value="Genomic_DNA"/>
</dbReference>
<dbReference type="HOGENOM" id="CLU_005049_5_2_0"/>
<dbReference type="OrthoDB" id="4378831at2"/>
<dbReference type="RefSeq" id="WP_002650920.1">
    <property type="nucleotide sequence ID" value="NZ_CH672376.1"/>
</dbReference>
<dbReference type="eggNOG" id="COG3673">
    <property type="taxonomic scope" value="Bacteria"/>
</dbReference>